<dbReference type="EMBL" id="QEQK01000002">
    <property type="protein sequence ID" value="PWN57270.1"/>
    <property type="molecule type" value="Genomic_DNA"/>
</dbReference>
<dbReference type="Pfam" id="PF12704">
    <property type="entry name" value="MacB_PCD"/>
    <property type="match status" value="1"/>
</dbReference>
<dbReference type="RefSeq" id="WP_109718776.1">
    <property type="nucleotide sequence ID" value="NZ_QEQK01000002.1"/>
</dbReference>
<sequence>MLAYYFRLALRSLRRNPALTVLMVVAIGIGIGASVTTMTVMHVLSGDPMPEKSDRLFYPRVDPEDAMFYEPGAEPPHQLTYVDAMNLLRDGRGRHQAVMSGGGSVVVPEAPDQEPVLIETRYTTADFFALFDVPFLHGAGWTAEQDEARDQVVVLSRSLNERVFGGANSVGESIRLGDHRFRVIGVIDQWRPNPHFYDLTTGPYADSEDAFLPLETSIDLQMARSGDMSCFGDERQSPEQQQRSGVCMWLQYWVELDAPEDRVAYRQYLERYSQAQREAGRFERPDNVRLHSLTEWLEVREVVPDDVRLQFWVALGFLVVCIVNTIGLMLAKFLRRSGEIGVRRALGATRRSVFLQYLMEAAMIGLVGAVLGVLLALAGLAAVRLQPVDYAAFARLDLNMLALAVGLSVLASLLAGLLPAWQACRIAPALQLKSE</sequence>
<evidence type="ECO:0000259" key="7">
    <source>
        <dbReference type="Pfam" id="PF02687"/>
    </source>
</evidence>
<evidence type="ECO:0000259" key="8">
    <source>
        <dbReference type="Pfam" id="PF12704"/>
    </source>
</evidence>
<evidence type="ECO:0000256" key="1">
    <source>
        <dbReference type="ARBA" id="ARBA00004651"/>
    </source>
</evidence>
<dbReference type="OrthoDB" id="8735006at2"/>
<keyword evidence="5 6" id="KW-0472">Membrane</keyword>
<evidence type="ECO:0000256" key="2">
    <source>
        <dbReference type="ARBA" id="ARBA00022475"/>
    </source>
</evidence>
<gene>
    <name evidence="9" type="ORF">DEH80_01835</name>
</gene>
<evidence type="ECO:0000256" key="3">
    <source>
        <dbReference type="ARBA" id="ARBA00022692"/>
    </source>
</evidence>
<dbReference type="GO" id="GO:0005524">
    <property type="term" value="F:ATP binding"/>
    <property type="evidence" value="ECO:0007669"/>
    <property type="project" value="UniProtKB-KW"/>
</dbReference>
<dbReference type="Pfam" id="PF02687">
    <property type="entry name" value="FtsX"/>
    <property type="match status" value="1"/>
</dbReference>
<keyword evidence="2" id="KW-1003">Cell membrane</keyword>
<proteinExistence type="predicted"/>
<dbReference type="AlphaFoldDB" id="A0A363UP72"/>
<keyword evidence="9" id="KW-0067">ATP-binding</keyword>
<reference evidence="9 10" key="1">
    <citation type="submission" date="2018-05" db="EMBL/GenBank/DDBJ databases">
        <title>Abyssibacter profundi OUC007T gen. nov., sp. nov, a marine bacterium isolated from seawater of the Mariana Trench.</title>
        <authorList>
            <person name="Zhou S."/>
        </authorList>
    </citation>
    <scope>NUCLEOTIDE SEQUENCE [LARGE SCALE GENOMIC DNA]</scope>
    <source>
        <strain evidence="9 10">OUC007</strain>
    </source>
</reference>
<dbReference type="PANTHER" id="PTHR30572:SF18">
    <property type="entry name" value="ABC-TYPE MACROLIDE FAMILY EXPORT SYSTEM PERMEASE COMPONENT 2"/>
    <property type="match status" value="1"/>
</dbReference>
<protein>
    <submittedName>
        <fullName evidence="9">ABC transporter ATP-binding protein</fullName>
    </submittedName>
</protein>
<feature type="transmembrane region" description="Helical" evidence="6">
    <location>
        <begin position="21"/>
        <end position="44"/>
    </location>
</feature>
<keyword evidence="10" id="KW-1185">Reference proteome</keyword>
<organism evidence="9 10">
    <name type="scientific">Abyssibacter profundi</name>
    <dbReference type="NCBI Taxonomy" id="2182787"/>
    <lineage>
        <taxon>Bacteria</taxon>
        <taxon>Pseudomonadati</taxon>
        <taxon>Pseudomonadota</taxon>
        <taxon>Gammaproteobacteria</taxon>
        <taxon>Chromatiales</taxon>
        <taxon>Oceanococcaceae</taxon>
        <taxon>Abyssibacter</taxon>
    </lineage>
</organism>
<feature type="transmembrane region" description="Helical" evidence="6">
    <location>
        <begin position="311"/>
        <end position="334"/>
    </location>
</feature>
<dbReference type="InterPro" id="IPR050250">
    <property type="entry name" value="Macrolide_Exporter_MacB"/>
</dbReference>
<evidence type="ECO:0000256" key="5">
    <source>
        <dbReference type="ARBA" id="ARBA00023136"/>
    </source>
</evidence>
<dbReference type="InterPro" id="IPR003838">
    <property type="entry name" value="ABC3_permease_C"/>
</dbReference>
<feature type="domain" description="ABC3 transporter permease C-terminal" evidence="7">
    <location>
        <begin position="313"/>
        <end position="428"/>
    </location>
</feature>
<comment type="subcellular location">
    <subcellularLocation>
        <location evidence="1">Cell membrane</location>
        <topology evidence="1">Multi-pass membrane protein</topology>
    </subcellularLocation>
</comment>
<name>A0A363UP72_9GAMM</name>
<keyword evidence="3 6" id="KW-0812">Transmembrane</keyword>
<dbReference type="GO" id="GO:0005886">
    <property type="term" value="C:plasma membrane"/>
    <property type="evidence" value="ECO:0007669"/>
    <property type="project" value="UniProtKB-SubCell"/>
</dbReference>
<evidence type="ECO:0000313" key="10">
    <source>
        <dbReference type="Proteomes" id="UP000251800"/>
    </source>
</evidence>
<feature type="transmembrane region" description="Helical" evidence="6">
    <location>
        <begin position="400"/>
        <end position="421"/>
    </location>
</feature>
<evidence type="ECO:0000256" key="4">
    <source>
        <dbReference type="ARBA" id="ARBA00022989"/>
    </source>
</evidence>
<dbReference type="GO" id="GO:0022857">
    <property type="term" value="F:transmembrane transporter activity"/>
    <property type="evidence" value="ECO:0007669"/>
    <property type="project" value="TreeGrafter"/>
</dbReference>
<dbReference type="PANTHER" id="PTHR30572">
    <property type="entry name" value="MEMBRANE COMPONENT OF TRANSPORTER-RELATED"/>
    <property type="match status" value="1"/>
</dbReference>
<keyword evidence="9" id="KW-0547">Nucleotide-binding</keyword>
<dbReference type="Proteomes" id="UP000251800">
    <property type="component" value="Unassembled WGS sequence"/>
</dbReference>
<feature type="domain" description="MacB-like periplasmic core" evidence="8">
    <location>
        <begin position="20"/>
        <end position="270"/>
    </location>
</feature>
<accession>A0A363UP72</accession>
<feature type="transmembrane region" description="Helical" evidence="6">
    <location>
        <begin position="354"/>
        <end position="380"/>
    </location>
</feature>
<comment type="caution">
    <text evidence="9">The sequence shown here is derived from an EMBL/GenBank/DDBJ whole genome shotgun (WGS) entry which is preliminary data.</text>
</comment>
<evidence type="ECO:0000313" key="9">
    <source>
        <dbReference type="EMBL" id="PWN57270.1"/>
    </source>
</evidence>
<keyword evidence="4 6" id="KW-1133">Transmembrane helix</keyword>
<dbReference type="InterPro" id="IPR025857">
    <property type="entry name" value="MacB_PCD"/>
</dbReference>
<evidence type="ECO:0000256" key="6">
    <source>
        <dbReference type="SAM" id="Phobius"/>
    </source>
</evidence>